<dbReference type="NCBIfam" id="TIGR02945">
    <property type="entry name" value="SUF_assoc"/>
    <property type="match status" value="1"/>
</dbReference>
<dbReference type="PANTHER" id="PTHR42831">
    <property type="entry name" value="FE-S PROTEIN MATURATION AUXILIARY FACTOR YITW"/>
    <property type="match status" value="1"/>
</dbReference>
<accession>A0A2R3ZAN8</accession>
<keyword evidence="3" id="KW-1185">Reference proteome</keyword>
<feature type="domain" description="MIP18 family-like" evidence="1">
    <location>
        <begin position="12"/>
        <end position="85"/>
    </location>
</feature>
<protein>
    <submittedName>
        <fullName evidence="2">SUF system Fe-S cluster assembly protein</fullName>
    </submittedName>
</protein>
<dbReference type="Proteomes" id="UP000241507">
    <property type="component" value="Chromosome"/>
</dbReference>
<dbReference type="EMBL" id="CP028136">
    <property type="protein sequence ID" value="AVR47355.1"/>
    <property type="molecule type" value="Genomic_DNA"/>
</dbReference>
<dbReference type="AlphaFoldDB" id="A0A2R3ZAN8"/>
<dbReference type="OrthoDB" id="9805360at2"/>
<dbReference type="InterPro" id="IPR002744">
    <property type="entry name" value="MIP18-like"/>
</dbReference>
<reference evidence="3" key="1">
    <citation type="submission" date="2018-03" db="EMBL/GenBank/DDBJ databases">
        <title>Gramella fulva sp. nov., isolated from a dry surface of tidal flat.</title>
        <authorList>
            <person name="Hwang S.H."/>
            <person name="Hwang W.M."/>
            <person name="Kang K."/>
            <person name="Ahn T.-Y."/>
        </authorList>
    </citation>
    <scope>NUCLEOTIDE SEQUENCE [LARGE SCALE GENOMIC DNA]</scope>
    <source>
        <strain evidence="3">SH35</strain>
    </source>
</reference>
<evidence type="ECO:0000313" key="2">
    <source>
        <dbReference type="EMBL" id="AVR47355.1"/>
    </source>
</evidence>
<dbReference type="KEGG" id="grs:C7S20_06770"/>
<evidence type="ECO:0000259" key="1">
    <source>
        <dbReference type="Pfam" id="PF01883"/>
    </source>
</evidence>
<proteinExistence type="predicted"/>
<organism evidence="2 3">
    <name type="scientific">Christiangramia fulva</name>
    <dbReference type="NCBI Taxonomy" id="2126553"/>
    <lineage>
        <taxon>Bacteria</taxon>
        <taxon>Pseudomonadati</taxon>
        <taxon>Bacteroidota</taxon>
        <taxon>Flavobacteriia</taxon>
        <taxon>Flavobacteriales</taxon>
        <taxon>Flavobacteriaceae</taxon>
        <taxon>Christiangramia</taxon>
    </lineage>
</organism>
<dbReference type="Pfam" id="PF01883">
    <property type="entry name" value="FeS_assembly_P"/>
    <property type="match status" value="1"/>
</dbReference>
<dbReference type="PANTHER" id="PTHR42831:SF1">
    <property type="entry name" value="FE-S PROTEIN MATURATION AUXILIARY FACTOR YITW"/>
    <property type="match status" value="1"/>
</dbReference>
<gene>
    <name evidence="2" type="ORF">C7S20_06770</name>
</gene>
<dbReference type="SUPFAM" id="SSF117916">
    <property type="entry name" value="Fe-S cluster assembly (FSCA) domain-like"/>
    <property type="match status" value="1"/>
</dbReference>
<name>A0A2R3ZAN8_9FLAO</name>
<dbReference type="Gene3D" id="3.30.300.130">
    <property type="entry name" value="Fe-S cluster assembly (FSCA)"/>
    <property type="match status" value="1"/>
</dbReference>
<dbReference type="InterPro" id="IPR052339">
    <property type="entry name" value="Fe-S_Maturation_MIP18"/>
</dbReference>
<dbReference type="InterPro" id="IPR034904">
    <property type="entry name" value="FSCA_dom_sf"/>
</dbReference>
<evidence type="ECO:0000313" key="3">
    <source>
        <dbReference type="Proteomes" id="UP000241507"/>
    </source>
</evidence>
<dbReference type="InterPro" id="IPR014291">
    <property type="entry name" value="SUF_FeS_clus_asmbl-assoc"/>
</dbReference>
<dbReference type="RefSeq" id="WP_107014122.1">
    <property type="nucleotide sequence ID" value="NZ_CP028136.1"/>
</dbReference>
<sequence>MEQEINTQELGEKIVNVLKTIYDPEIPVDIYELGLIYDVMVSTDYDVKILMTLTTPNCPVAESLPQEVEEKVKSLDSVNDCEVEITFDPPWSQDLMSEGAKLELGLL</sequence>